<name>A0AAE6IRY8_TREPH</name>
<keyword evidence="1" id="KW-0472">Membrane</keyword>
<gene>
    <name evidence="3" type="ORF">FUT82_04125</name>
</gene>
<dbReference type="Gene3D" id="2.130.10.10">
    <property type="entry name" value="YVTN repeat-like/Quinoprotein amine dehydrogenase"/>
    <property type="match status" value="1"/>
</dbReference>
<dbReference type="SUPFAM" id="SSF110296">
    <property type="entry name" value="Oligoxyloglucan reducing end-specific cellobiohydrolase"/>
    <property type="match status" value="1"/>
</dbReference>
<keyword evidence="1" id="KW-1133">Transmembrane helix</keyword>
<dbReference type="Proteomes" id="UP000323594">
    <property type="component" value="Chromosome"/>
</dbReference>
<feature type="domain" description="DUF4015" evidence="2">
    <location>
        <begin position="364"/>
        <end position="682"/>
    </location>
</feature>
<evidence type="ECO:0000313" key="3">
    <source>
        <dbReference type="EMBL" id="QEJ97252.1"/>
    </source>
</evidence>
<dbReference type="EMBL" id="CP042817">
    <property type="protein sequence ID" value="QEJ97252.1"/>
    <property type="molecule type" value="Genomic_DNA"/>
</dbReference>
<evidence type="ECO:0000256" key="1">
    <source>
        <dbReference type="SAM" id="Phobius"/>
    </source>
</evidence>
<dbReference type="Gene3D" id="3.20.20.80">
    <property type="entry name" value="Glycosidases"/>
    <property type="match status" value="1"/>
</dbReference>
<dbReference type="InterPro" id="IPR025275">
    <property type="entry name" value="DUF4015"/>
</dbReference>
<dbReference type="InterPro" id="IPR015943">
    <property type="entry name" value="WD40/YVTN_repeat-like_dom_sf"/>
</dbReference>
<keyword evidence="1" id="KW-0812">Transmembrane</keyword>
<evidence type="ECO:0000259" key="2">
    <source>
        <dbReference type="Pfam" id="PF13200"/>
    </source>
</evidence>
<protein>
    <recommendedName>
        <fullName evidence="2">DUF4015 domain-containing protein</fullName>
    </recommendedName>
</protein>
<reference evidence="3 4" key="1">
    <citation type="submission" date="2019-08" db="EMBL/GenBank/DDBJ databases">
        <authorList>
            <person name="Kuhnert P."/>
        </authorList>
    </citation>
    <scope>NUCLEOTIDE SEQUENCE [LARGE SCALE GENOMIC DNA]</scope>
    <source>
        <strain evidence="3 4">B36.5</strain>
    </source>
</reference>
<dbReference type="Pfam" id="PF13200">
    <property type="entry name" value="DUF4015"/>
    <property type="match status" value="1"/>
</dbReference>
<evidence type="ECO:0000313" key="4">
    <source>
        <dbReference type="Proteomes" id="UP000323594"/>
    </source>
</evidence>
<dbReference type="SUPFAM" id="SSF51445">
    <property type="entry name" value="(Trans)glycosidases"/>
    <property type="match status" value="1"/>
</dbReference>
<dbReference type="AlphaFoldDB" id="A0AAE6IRY8"/>
<dbReference type="InterPro" id="IPR017853">
    <property type="entry name" value="GH"/>
</dbReference>
<feature type="transmembrane region" description="Helical" evidence="1">
    <location>
        <begin position="12"/>
        <end position="40"/>
    </location>
</feature>
<sequence length="695" mass="79252">MNKRITGFTSFFNIYIYAILPFMKRIIGFLYCVIFSSLLFSQQPFLAGTEEGLYKLTPYAAFPLLKEVAIKKIIALDDSWLFLTSKGVMKSADLKTFSFVNTGLPVKIIKTIFNAKKEFVSVPQPLKDLEVHPDNPSIFVTATNTAVFLTRDGGKTWKDLGCNSNRNSVKAVAVLDLPDTKGIPQLTVLVSHALNGVAWMQPDKTSLWTDISDGLTMGPESPEEVSDITVRKAAGEVEVFASHTFVPKIMKLNWQKKQFIEIKEWTGELQGSHCIDGLSSTVASLVGCKNGGLFEVPLIMPRPFNLQQIEFALQRLLTKPLCAWVPKHISKTGSPLSLSELWLLHDTKEFPYTGYRAQADGKKGLYIPAHQIRDSKMRQSFFTIIENNKLNTIVYDVKDEYGFVRYDSQDSLVKSVDAVRPFTDIDNFIAEAKARGIYLVARIVTFKDKNLYRWNNFELAVKDASGKPWQGYTFVGDKKEDIQEHWVDPYNEKVWQYAIAIAKEAVARGFDEIQFDYIRFPTDGDNLRLARYPAQEKGMDKESALMSFLAYAREEIKAPISIDIYGANGWYRTGARTGQEVELLADYVDVICPMFYPSHFAQSFLAYAPAQERPYRIYYYGSYRNRIIARNSVVVRPWAQAFYIPVSYDRKYYNEDYVQRQILGIKDSINSGYVYWNNSGRYSDIRPDGSDLIKR</sequence>
<proteinExistence type="predicted"/>
<organism evidence="3 4">
    <name type="scientific">Treponema phagedenis</name>
    <dbReference type="NCBI Taxonomy" id="162"/>
    <lineage>
        <taxon>Bacteria</taxon>
        <taxon>Pseudomonadati</taxon>
        <taxon>Spirochaetota</taxon>
        <taxon>Spirochaetia</taxon>
        <taxon>Spirochaetales</taxon>
        <taxon>Treponemataceae</taxon>
        <taxon>Treponema</taxon>
    </lineage>
</organism>
<accession>A0AAE6IRY8</accession>